<dbReference type="PROSITE" id="PS01005">
    <property type="entry name" value="FORMATE_NITRITE_TP_1"/>
    <property type="match status" value="1"/>
</dbReference>
<dbReference type="Proteomes" id="UP001139333">
    <property type="component" value="Unassembled WGS sequence"/>
</dbReference>
<evidence type="ECO:0000256" key="5">
    <source>
        <dbReference type="ARBA" id="ARBA00049660"/>
    </source>
</evidence>
<reference evidence="7" key="1">
    <citation type="submission" date="2022-01" db="EMBL/GenBank/DDBJ databases">
        <title>Whole genome-based taxonomy of the Shewanellaceae.</title>
        <authorList>
            <person name="Martin-Rodriguez A.J."/>
        </authorList>
    </citation>
    <scope>NUCLEOTIDE SEQUENCE</scope>
    <source>
        <strain evidence="7">DSM 16422</strain>
    </source>
</reference>
<dbReference type="AlphaFoldDB" id="A0A9X1ZUE5"/>
<feature type="transmembrane region" description="Helical" evidence="6">
    <location>
        <begin position="24"/>
        <end position="46"/>
    </location>
</feature>
<dbReference type="Pfam" id="PF01226">
    <property type="entry name" value="Form_Nir_trans"/>
    <property type="match status" value="1"/>
</dbReference>
<sequence length="265" mass="28731">MRNNINTFAGVAHEKAQMLQHSPWSFFIGSMLAGAYVGIGIIFIFTVSNPLPADVQTLVLGATFAVALTLVVIAGAELFTGYTLYMTIGMAKKTVNIRQLLATWVVCWIGNLCGALVLVAIYLLAKGYLFSHAELITQVALKKIHATPLQLIAKGALCNWLVCLAIWMSKKVDSDIARLVVIFWCLFVFIASGFEHSIANMTLLTITYFIDSNVVGLTDIGYNLSFVTLGNIIGGAIFVALAYKTYATTTKAATTKVKTNTTTIE</sequence>
<feature type="transmembrane region" description="Helical" evidence="6">
    <location>
        <begin position="58"/>
        <end position="79"/>
    </location>
</feature>
<evidence type="ECO:0000256" key="6">
    <source>
        <dbReference type="SAM" id="Phobius"/>
    </source>
</evidence>
<dbReference type="InterPro" id="IPR000292">
    <property type="entry name" value="For/NO2_transpt"/>
</dbReference>
<keyword evidence="8" id="KW-1185">Reference proteome</keyword>
<organism evidence="7 8">
    <name type="scientific">Shewanella gaetbuli</name>
    <dbReference type="NCBI Taxonomy" id="220752"/>
    <lineage>
        <taxon>Bacteria</taxon>
        <taxon>Pseudomonadati</taxon>
        <taxon>Pseudomonadota</taxon>
        <taxon>Gammaproteobacteria</taxon>
        <taxon>Alteromonadales</taxon>
        <taxon>Shewanellaceae</taxon>
        <taxon>Shewanella</taxon>
    </lineage>
</organism>
<comment type="caution">
    <text evidence="7">The sequence shown here is derived from an EMBL/GenBank/DDBJ whole genome shotgun (WGS) entry which is preliminary data.</text>
</comment>
<dbReference type="GO" id="GO:0015499">
    <property type="term" value="F:formate transmembrane transporter activity"/>
    <property type="evidence" value="ECO:0007669"/>
    <property type="project" value="TreeGrafter"/>
</dbReference>
<dbReference type="GO" id="GO:0005886">
    <property type="term" value="C:plasma membrane"/>
    <property type="evidence" value="ECO:0007669"/>
    <property type="project" value="TreeGrafter"/>
</dbReference>
<keyword evidence="4 6" id="KW-0472">Membrane</keyword>
<dbReference type="PANTHER" id="PTHR30520">
    <property type="entry name" value="FORMATE TRANSPORTER-RELATED"/>
    <property type="match status" value="1"/>
</dbReference>
<comment type="subcellular location">
    <subcellularLocation>
        <location evidence="1">Membrane</location>
        <topology evidence="1">Multi-pass membrane protein</topology>
    </subcellularLocation>
</comment>
<accession>A0A9X1ZUE5</accession>
<feature type="transmembrane region" description="Helical" evidence="6">
    <location>
        <begin position="145"/>
        <end position="167"/>
    </location>
</feature>
<dbReference type="InterPro" id="IPR024002">
    <property type="entry name" value="For/NO2_transpt_CS"/>
</dbReference>
<evidence type="ECO:0000313" key="8">
    <source>
        <dbReference type="Proteomes" id="UP001139333"/>
    </source>
</evidence>
<evidence type="ECO:0000313" key="7">
    <source>
        <dbReference type="EMBL" id="MCL1142446.1"/>
    </source>
</evidence>
<evidence type="ECO:0000256" key="4">
    <source>
        <dbReference type="ARBA" id="ARBA00023136"/>
    </source>
</evidence>
<feature type="transmembrane region" description="Helical" evidence="6">
    <location>
        <begin position="100"/>
        <end position="125"/>
    </location>
</feature>
<keyword evidence="2 6" id="KW-0812">Transmembrane</keyword>
<dbReference type="PROSITE" id="PS01006">
    <property type="entry name" value="FORMATE_NITRITE_TP_2"/>
    <property type="match status" value="1"/>
</dbReference>
<dbReference type="Gene3D" id="1.20.1080.10">
    <property type="entry name" value="Glycerol uptake facilitator protein"/>
    <property type="match status" value="1"/>
</dbReference>
<feature type="transmembrane region" description="Helical" evidence="6">
    <location>
        <begin position="222"/>
        <end position="243"/>
    </location>
</feature>
<evidence type="ECO:0000256" key="2">
    <source>
        <dbReference type="ARBA" id="ARBA00022692"/>
    </source>
</evidence>
<evidence type="ECO:0000256" key="3">
    <source>
        <dbReference type="ARBA" id="ARBA00022989"/>
    </source>
</evidence>
<proteinExistence type="inferred from homology"/>
<dbReference type="RefSeq" id="WP_248995133.1">
    <property type="nucleotide sequence ID" value="NZ_JAKIKP010000004.1"/>
</dbReference>
<comment type="similarity">
    <text evidence="5">Belongs to the FNT transporter (TC 1.A.16) family.</text>
</comment>
<dbReference type="PANTHER" id="PTHR30520:SF8">
    <property type="entry name" value="NITRITE TRANSPORTER NIRC"/>
    <property type="match status" value="1"/>
</dbReference>
<dbReference type="EMBL" id="JAKIKP010000004">
    <property type="protein sequence ID" value="MCL1142446.1"/>
    <property type="molecule type" value="Genomic_DNA"/>
</dbReference>
<evidence type="ECO:0000256" key="1">
    <source>
        <dbReference type="ARBA" id="ARBA00004141"/>
    </source>
</evidence>
<name>A0A9X1ZUE5_9GAMM</name>
<dbReference type="InterPro" id="IPR023271">
    <property type="entry name" value="Aquaporin-like"/>
</dbReference>
<keyword evidence="3 6" id="KW-1133">Transmembrane helix</keyword>
<gene>
    <name evidence="7" type="ORF">L2672_07020</name>
</gene>
<protein>
    <submittedName>
        <fullName evidence="7">Formate/nitrite transporter family protein</fullName>
    </submittedName>
</protein>
<feature type="transmembrane region" description="Helical" evidence="6">
    <location>
        <begin position="179"/>
        <end position="210"/>
    </location>
</feature>